<feature type="non-terminal residue" evidence="2">
    <location>
        <position position="175"/>
    </location>
</feature>
<dbReference type="Proteomes" id="UP000277928">
    <property type="component" value="Unassembled WGS sequence"/>
</dbReference>
<dbReference type="GO" id="GO:0000796">
    <property type="term" value="C:condensin complex"/>
    <property type="evidence" value="ECO:0007669"/>
    <property type="project" value="InterPro"/>
</dbReference>
<proteinExistence type="predicted"/>
<feature type="compositionally biased region" description="Basic and acidic residues" evidence="1">
    <location>
        <begin position="134"/>
        <end position="159"/>
    </location>
</feature>
<dbReference type="OMA" id="PRRRICI"/>
<dbReference type="AlphaFoldDB" id="A0A3P6U731"/>
<dbReference type="OrthoDB" id="5843675at2759"/>
<feature type="compositionally biased region" description="Acidic residues" evidence="1">
    <location>
        <begin position="160"/>
        <end position="175"/>
    </location>
</feature>
<name>A0A3P6U731_LITSI</name>
<organism evidence="2 3">
    <name type="scientific">Litomosoides sigmodontis</name>
    <name type="common">Filarial nematode worm</name>
    <dbReference type="NCBI Taxonomy" id="42156"/>
    <lineage>
        <taxon>Eukaryota</taxon>
        <taxon>Metazoa</taxon>
        <taxon>Ecdysozoa</taxon>
        <taxon>Nematoda</taxon>
        <taxon>Chromadorea</taxon>
        <taxon>Rhabditida</taxon>
        <taxon>Spirurina</taxon>
        <taxon>Spiruromorpha</taxon>
        <taxon>Filarioidea</taxon>
        <taxon>Onchocercidae</taxon>
        <taxon>Litomosoides</taxon>
    </lineage>
</organism>
<sequence length="175" mass="20084">MPRRRIRHIDDDDLDSEVDRTFDALEKDNRRGSRRISAVLRTQKDEDEERQKILMDMNARSLEKENPAKDERLLEAMKIAVTKAKQLAARAFQEDLIDRLPSVVEKEPLYQAGSLLDASARIYSFRVDATHSEAYDVRSKLGDKPQPESKSDKKDISSDKDDDDGMNSDNEESTN</sequence>
<dbReference type="GO" id="GO:0007076">
    <property type="term" value="P:mitotic chromosome condensation"/>
    <property type="evidence" value="ECO:0007669"/>
    <property type="project" value="InterPro"/>
</dbReference>
<evidence type="ECO:0000313" key="3">
    <source>
        <dbReference type="Proteomes" id="UP000277928"/>
    </source>
</evidence>
<accession>A0A3P6U731</accession>
<protein>
    <submittedName>
        <fullName evidence="2">Uncharacterized protein</fullName>
    </submittedName>
</protein>
<gene>
    <name evidence="2" type="ORF">NLS_LOCUS7958</name>
</gene>
<reference evidence="2 3" key="1">
    <citation type="submission" date="2018-08" db="EMBL/GenBank/DDBJ databases">
        <authorList>
            <person name="Laetsch R D."/>
            <person name="Stevens L."/>
            <person name="Kumar S."/>
            <person name="Blaxter L. M."/>
        </authorList>
    </citation>
    <scope>NUCLEOTIDE SEQUENCE [LARGE SCALE GENOMIC DNA]</scope>
</reference>
<feature type="region of interest" description="Disordered" evidence="1">
    <location>
        <begin position="134"/>
        <end position="175"/>
    </location>
</feature>
<dbReference type="EMBL" id="UYRX01000912">
    <property type="protein sequence ID" value="VDK87060.1"/>
    <property type="molecule type" value="Genomic_DNA"/>
</dbReference>
<evidence type="ECO:0000256" key="1">
    <source>
        <dbReference type="SAM" id="MobiDB-lite"/>
    </source>
</evidence>
<keyword evidence="3" id="KW-1185">Reference proteome</keyword>
<evidence type="ECO:0000313" key="2">
    <source>
        <dbReference type="EMBL" id="VDK87060.1"/>
    </source>
</evidence>